<sequence>MGWFNGYLSKRFYRAYMIAREMKDSNKCFFNLLHCAWDCDDKNDSNAVKMRKLALEHFDDLEYDENEKKNYLAIKADLLRRSGQFDQVIEEFSGITIGEEPYDLIFQFQIEKSKEKDAECYTVGDAKNRMSDSPF</sequence>
<accession>A0A8T3VIE8</accession>
<reference evidence="1" key="1">
    <citation type="submission" date="2019-04" db="EMBL/GenBank/DDBJ databases">
        <title>Evolution of Biomass-Degrading Anaerobic Consortia Revealed by Metagenomics.</title>
        <authorList>
            <person name="Peng X."/>
        </authorList>
    </citation>
    <scope>NUCLEOTIDE SEQUENCE</scope>
    <source>
        <strain evidence="1">SIG18</strain>
    </source>
</reference>
<comment type="caution">
    <text evidence="1">The sequence shown here is derived from an EMBL/GenBank/DDBJ whole genome shotgun (WGS) entry which is preliminary data.</text>
</comment>
<dbReference type="Proteomes" id="UP000783037">
    <property type="component" value="Unassembled WGS sequence"/>
</dbReference>
<dbReference type="AlphaFoldDB" id="A0A8T3VIE8"/>
<proteinExistence type="predicted"/>
<protein>
    <submittedName>
        <fullName evidence="1">Uncharacterized protein</fullName>
    </submittedName>
</protein>
<dbReference type="EMBL" id="SUTK01000062">
    <property type="protein sequence ID" value="MBE6502448.1"/>
    <property type="molecule type" value="Genomic_DNA"/>
</dbReference>
<organism evidence="1 2">
    <name type="scientific">Methanobrevibacter thaueri</name>
    <dbReference type="NCBI Taxonomy" id="190975"/>
    <lineage>
        <taxon>Archaea</taxon>
        <taxon>Methanobacteriati</taxon>
        <taxon>Methanobacteriota</taxon>
        <taxon>Methanomada group</taxon>
        <taxon>Methanobacteria</taxon>
        <taxon>Methanobacteriales</taxon>
        <taxon>Methanobacteriaceae</taxon>
        <taxon>Methanobrevibacter</taxon>
    </lineage>
</organism>
<name>A0A8T3VIE8_9EURY</name>
<evidence type="ECO:0000313" key="1">
    <source>
        <dbReference type="EMBL" id="MBE6502448.1"/>
    </source>
</evidence>
<evidence type="ECO:0000313" key="2">
    <source>
        <dbReference type="Proteomes" id="UP000783037"/>
    </source>
</evidence>
<dbReference type="RefSeq" id="WP_303739537.1">
    <property type="nucleotide sequence ID" value="NZ_SUTK01000062.1"/>
</dbReference>
<gene>
    <name evidence="1" type="ORF">E7Z79_08425</name>
</gene>